<reference evidence="8" key="2">
    <citation type="submission" date="2010-04" db="EMBL/GenBank/DDBJ databases">
        <authorList>
            <person name="Buell R."/>
            <person name="Hamilton J."/>
            <person name="Hostetler J."/>
        </authorList>
    </citation>
    <scope>NUCLEOTIDE SEQUENCE [LARGE SCALE GENOMIC DNA]</scope>
    <source>
        <strain evidence="8">DAOM:BR144</strain>
    </source>
</reference>
<reference evidence="7" key="3">
    <citation type="submission" date="2015-02" db="UniProtKB">
        <authorList>
            <consortium name="EnsemblProtists"/>
        </authorList>
    </citation>
    <scope>IDENTIFICATION</scope>
    <source>
        <strain evidence="7">DAOM BR144</strain>
    </source>
</reference>
<dbReference type="EMBL" id="GL376585">
    <property type="status" value="NOT_ANNOTATED_CDS"/>
    <property type="molecule type" value="Genomic_DNA"/>
</dbReference>
<dbReference type="InterPro" id="IPR013154">
    <property type="entry name" value="ADH-like_N"/>
</dbReference>
<dbReference type="SUPFAM" id="SSF51735">
    <property type="entry name" value="NAD(P)-binding Rossmann-fold domains"/>
    <property type="match status" value="2"/>
</dbReference>
<dbReference type="Pfam" id="PF00107">
    <property type="entry name" value="ADH_zinc_N"/>
    <property type="match status" value="2"/>
</dbReference>
<dbReference type="Gene3D" id="3.90.180.10">
    <property type="entry name" value="Medium-chain alcohol dehydrogenases, catalytic domain"/>
    <property type="match status" value="1"/>
</dbReference>
<dbReference type="Pfam" id="PF08240">
    <property type="entry name" value="ADH_N"/>
    <property type="match status" value="1"/>
</dbReference>
<keyword evidence="2 5" id="KW-0479">Metal-binding</keyword>
<dbReference type="InterPro" id="IPR013149">
    <property type="entry name" value="ADH-like_C"/>
</dbReference>
<dbReference type="InterPro" id="IPR002328">
    <property type="entry name" value="ADH_Zn_CS"/>
</dbReference>
<evidence type="ECO:0000256" key="4">
    <source>
        <dbReference type="ARBA" id="ARBA00023002"/>
    </source>
</evidence>
<keyword evidence="3 5" id="KW-0862">Zinc</keyword>
<dbReference type="PROSITE" id="PS00059">
    <property type="entry name" value="ADH_ZINC"/>
    <property type="match status" value="1"/>
</dbReference>
<dbReference type="InterPro" id="IPR047109">
    <property type="entry name" value="CAD-like"/>
</dbReference>
<keyword evidence="8" id="KW-1185">Reference proteome</keyword>
<dbReference type="Gene3D" id="3.40.50.720">
    <property type="entry name" value="NAD(P)-binding Rossmann-like Domain"/>
    <property type="match status" value="2"/>
</dbReference>
<evidence type="ECO:0000256" key="2">
    <source>
        <dbReference type="ARBA" id="ARBA00022723"/>
    </source>
</evidence>
<accession>K3WRP2</accession>
<dbReference type="OMA" id="HYAILWA"/>
<dbReference type="CDD" id="cd05283">
    <property type="entry name" value="CAD1"/>
    <property type="match status" value="1"/>
</dbReference>
<dbReference type="HOGENOM" id="CLU_026673_20_2_1"/>
<dbReference type="VEuPathDB" id="FungiDB:PYU1_G007620"/>
<dbReference type="PANTHER" id="PTHR42683">
    <property type="entry name" value="ALDEHYDE REDUCTASE"/>
    <property type="match status" value="1"/>
</dbReference>
<reference evidence="8" key="1">
    <citation type="journal article" date="2010" name="Genome Biol.">
        <title>Genome sequence of the necrotrophic plant pathogen Pythium ultimum reveals original pathogenicity mechanisms and effector repertoire.</title>
        <authorList>
            <person name="Levesque C.A."/>
            <person name="Brouwer H."/>
            <person name="Cano L."/>
            <person name="Hamilton J.P."/>
            <person name="Holt C."/>
            <person name="Huitema E."/>
            <person name="Raffaele S."/>
            <person name="Robideau G.P."/>
            <person name="Thines M."/>
            <person name="Win J."/>
            <person name="Zerillo M.M."/>
            <person name="Beakes G.W."/>
            <person name="Boore J.L."/>
            <person name="Busam D."/>
            <person name="Dumas B."/>
            <person name="Ferriera S."/>
            <person name="Fuerstenberg S.I."/>
            <person name="Gachon C.M."/>
            <person name="Gaulin E."/>
            <person name="Govers F."/>
            <person name="Grenville-Briggs L."/>
            <person name="Horner N."/>
            <person name="Hostetler J."/>
            <person name="Jiang R.H."/>
            <person name="Johnson J."/>
            <person name="Krajaejun T."/>
            <person name="Lin H."/>
            <person name="Meijer H.J."/>
            <person name="Moore B."/>
            <person name="Morris P."/>
            <person name="Phuntmart V."/>
            <person name="Puiu D."/>
            <person name="Shetty J."/>
            <person name="Stajich J.E."/>
            <person name="Tripathy S."/>
            <person name="Wawra S."/>
            <person name="van West P."/>
            <person name="Whitty B.R."/>
            <person name="Coutinho P.M."/>
            <person name="Henrissat B."/>
            <person name="Martin F."/>
            <person name="Thomas P.D."/>
            <person name="Tyler B.M."/>
            <person name="De Vries R.P."/>
            <person name="Kamoun S."/>
            <person name="Yandell M."/>
            <person name="Tisserat N."/>
            <person name="Buell C.R."/>
        </authorList>
    </citation>
    <scope>NUCLEOTIDE SEQUENCE</scope>
    <source>
        <strain evidence="8">DAOM:BR144</strain>
    </source>
</reference>
<dbReference type="FunFam" id="3.40.50.720:FF:000022">
    <property type="entry name" value="Cinnamyl alcohol dehydrogenase"/>
    <property type="match status" value="2"/>
</dbReference>
<dbReference type="InterPro" id="IPR036291">
    <property type="entry name" value="NAD(P)-bd_dom_sf"/>
</dbReference>
<evidence type="ECO:0000259" key="6">
    <source>
        <dbReference type="SMART" id="SM00829"/>
    </source>
</evidence>
<proteinExistence type="inferred from homology"/>
<dbReference type="GO" id="GO:0008270">
    <property type="term" value="F:zinc ion binding"/>
    <property type="evidence" value="ECO:0007669"/>
    <property type="project" value="InterPro"/>
</dbReference>
<dbReference type="EnsemblProtists" id="PYU1_T007636">
    <property type="protein sequence ID" value="PYU1_T007636"/>
    <property type="gene ID" value="PYU1_G007620"/>
</dbReference>
<dbReference type="SMART" id="SM00829">
    <property type="entry name" value="PKS_ER"/>
    <property type="match status" value="1"/>
</dbReference>
<dbReference type="InterPro" id="IPR011032">
    <property type="entry name" value="GroES-like_sf"/>
</dbReference>
<evidence type="ECO:0000256" key="5">
    <source>
        <dbReference type="RuleBase" id="RU361277"/>
    </source>
</evidence>
<dbReference type="AlphaFoldDB" id="K3WRP2"/>
<sequence length="505" mass="53914">MSPTNAAAPRTINALAAFEQSGEVKPWQYQSRPLGAEDVEIQISHCGICGSDIHTLDCGWGPTAFPCVVGHEIVGVVTAAGPDVKDLAVGDRVGVGAQAWACLNKDKERPCAECASSAESYCSRGVWTYNAKYEDGASTYGGYADYIRVLADCAFKIPDNIPSDAAAPLLCAGATVFSPLKKHNVKPGDRVGVIGIGGLGHIAIQFIRALGATPIAFSRSASKEQEIRGLGAEEFYNLSDPEHAQKAVGSVNVLLITADATNMPYNTYLTLLRTGGTVVMLGVPNDNVTFSPFSLLAKGINFTGSVIGSIQDIKDMLKVASEKNVRPIIQKVPMAKANEGIQMVRKGSVRYRVFIRALGATPIAFSRSASKEQEIRGLGAEEFYNLSDPEHAQKAVGSVNVLLITADATNMPYNTYLTLLRTGGTVVMLGVPNDNVTFSPFSLLAKGINFTGSVIGSIQDIKDMLKVASEKNVRPIIQKVPMAKANEGIQMVRKGSVRYRVVLEN</sequence>
<evidence type="ECO:0000256" key="3">
    <source>
        <dbReference type="ARBA" id="ARBA00022833"/>
    </source>
</evidence>
<evidence type="ECO:0000313" key="8">
    <source>
        <dbReference type="Proteomes" id="UP000019132"/>
    </source>
</evidence>
<keyword evidence="4" id="KW-0560">Oxidoreductase</keyword>
<dbReference type="InParanoid" id="K3WRP2"/>
<evidence type="ECO:0000313" key="7">
    <source>
        <dbReference type="EnsemblProtists" id="PYU1_T007636"/>
    </source>
</evidence>
<comment type="similarity">
    <text evidence="5">Belongs to the zinc-containing alcohol dehydrogenase family.</text>
</comment>
<comment type="cofactor">
    <cofactor evidence="1 5">
        <name>Zn(2+)</name>
        <dbReference type="ChEBI" id="CHEBI:29105"/>
    </cofactor>
</comment>
<organism evidence="7 8">
    <name type="scientific">Globisporangium ultimum (strain ATCC 200006 / CBS 805.95 / DAOM BR144)</name>
    <name type="common">Pythium ultimum</name>
    <dbReference type="NCBI Taxonomy" id="431595"/>
    <lineage>
        <taxon>Eukaryota</taxon>
        <taxon>Sar</taxon>
        <taxon>Stramenopiles</taxon>
        <taxon>Oomycota</taxon>
        <taxon>Peronosporomycetes</taxon>
        <taxon>Pythiales</taxon>
        <taxon>Pythiaceae</taxon>
        <taxon>Globisporangium</taxon>
    </lineage>
</organism>
<dbReference type="Proteomes" id="UP000019132">
    <property type="component" value="Unassembled WGS sequence"/>
</dbReference>
<dbReference type="STRING" id="431595.K3WRP2"/>
<dbReference type="eggNOG" id="KOG0023">
    <property type="taxonomic scope" value="Eukaryota"/>
</dbReference>
<dbReference type="InterPro" id="IPR020843">
    <property type="entry name" value="ER"/>
</dbReference>
<protein>
    <recommendedName>
        <fullName evidence="6">Enoyl reductase (ER) domain-containing protein</fullName>
    </recommendedName>
</protein>
<dbReference type="GO" id="GO:0016616">
    <property type="term" value="F:oxidoreductase activity, acting on the CH-OH group of donors, NAD or NADP as acceptor"/>
    <property type="evidence" value="ECO:0007669"/>
    <property type="project" value="InterPro"/>
</dbReference>
<dbReference type="SUPFAM" id="SSF50129">
    <property type="entry name" value="GroES-like"/>
    <property type="match status" value="1"/>
</dbReference>
<name>K3WRP2_GLOUD</name>
<feature type="domain" description="Enoyl reductase (ER)" evidence="6">
    <location>
        <begin position="10"/>
        <end position="355"/>
    </location>
</feature>
<evidence type="ECO:0000256" key="1">
    <source>
        <dbReference type="ARBA" id="ARBA00001947"/>
    </source>
</evidence>